<comment type="caution">
    <text evidence="1">The sequence shown here is derived from an EMBL/GenBank/DDBJ whole genome shotgun (WGS) entry which is preliminary data.</text>
</comment>
<protein>
    <submittedName>
        <fullName evidence="1">Uncharacterized protein</fullName>
    </submittedName>
</protein>
<sequence>MTREERKEWDRRYEQALGVRVKGACRMPDRYEATVDGLGVHVMTYRQMLKLKLTYPKRLKKGILYHAAHGIS</sequence>
<organism evidence="1">
    <name type="scientific">marine sediment metagenome</name>
    <dbReference type="NCBI Taxonomy" id="412755"/>
    <lineage>
        <taxon>unclassified sequences</taxon>
        <taxon>metagenomes</taxon>
        <taxon>ecological metagenomes</taxon>
    </lineage>
</organism>
<accession>A0A0F9P1R0</accession>
<evidence type="ECO:0000313" key="1">
    <source>
        <dbReference type="EMBL" id="KKM95035.1"/>
    </source>
</evidence>
<gene>
    <name evidence="1" type="ORF">LCGC14_1192190</name>
</gene>
<dbReference type="AlphaFoldDB" id="A0A0F9P1R0"/>
<dbReference type="EMBL" id="LAZR01006060">
    <property type="protein sequence ID" value="KKM95035.1"/>
    <property type="molecule type" value="Genomic_DNA"/>
</dbReference>
<name>A0A0F9P1R0_9ZZZZ</name>
<reference evidence="1" key="1">
    <citation type="journal article" date="2015" name="Nature">
        <title>Complex archaea that bridge the gap between prokaryotes and eukaryotes.</title>
        <authorList>
            <person name="Spang A."/>
            <person name="Saw J.H."/>
            <person name="Jorgensen S.L."/>
            <person name="Zaremba-Niedzwiedzka K."/>
            <person name="Martijn J."/>
            <person name="Lind A.E."/>
            <person name="van Eijk R."/>
            <person name="Schleper C."/>
            <person name="Guy L."/>
            <person name="Ettema T.J."/>
        </authorList>
    </citation>
    <scope>NUCLEOTIDE SEQUENCE</scope>
</reference>
<proteinExistence type="predicted"/>